<organism evidence="2">
    <name type="scientific">Ignisphaera aggregans</name>
    <dbReference type="NCBI Taxonomy" id="334771"/>
    <lineage>
        <taxon>Archaea</taxon>
        <taxon>Thermoproteota</taxon>
        <taxon>Thermoprotei</taxon>
        <taxon>Desulfurococcales</taxon>
        <taxon>Desulfurococcaceae</taxon>
        <taxon>Ignisphaera</taxon>
    </lineage>
</organism>
<evidence type="ECO:0000259" key="1">
    <source>
        <dbReference type="PROSITE" id="PS50822"/>
    </source>
</evidence>
<gene>
    <name evidence="2" type="ORF">ENV14_00480</name>
</gene>
<accession>A0A7C4FFY4</accession>
<dbReference type="InterPro" id="IPR012337">
    <property type="entry name" value="RNaseH-like_sf"/>
</dbReference>
<dbReference type="EMBL" id="DTFF01000004">
    <property type="protein sequence ID" value="HGI86867.1"/>
    <property type="molecule type" value="Genomic_DNA"/>
</dbReference>
<reference evidence="2" key="1">
    <citation type="journal article" date="2020" name="mSystems">
        <title>Genome- and Community-Level Interaction Insights into Carbon Utilization and Element Cycling Functions of Hydrothermarchaeota in Hydrothermal Sediment.</title>
        <authorList>
            <person name="Zhou Z."/>
            <person name="Liu Y."/>
            <person name="Xu W."/>
            <person name="Pan J."/>
            <person name="Luo Z.H."/>
            <person name="Li M."/>
        </authorList>
    </citation>
    <scope>NUCLEOTIDE SEQUENCE [LARGE SCALE GENOMIC DNA]</scope>
    <source>
        <strain evidence="2">SpSt-732</strain>
    </source>
</reference>
<comment type="caution">
    <text evidence="2">The sequence shown here is derived from an EMBL/GenBank/DDBJ whole genome shotgun (WGS) entry which is preliminary data.</text>
</comment>
<dbReference type="InterPro" id="IPR003165">
    <property type="entry name" value="Piwi"/>
</dbReference>
<protein>
    <recommendedName>
        <fullName evidence="1">Piwi domain-containing protein</fullName>
    </recommendedName>
</protein>
<dbReference type="Gene3D" id="3.30.420.10">
    <property type="entry name" value="Ribonuclease H-like superfamily/Ribonuclease H"/>
    <property type="match status" value="1"/>
</dbReference>
<dbReference type="PROSITE" id="PS50822">
    <property type="entry name" value="PIWI"/>
    <property type="match status" value="1"/>
</dbReference>
<dbReference type="GO" id="GO:0003676">
    <property type="term" value="F:nucleic acid binding"/>
    <property type="evidence" value="ECO:0007669"/>
    <property type="project" value="InterPro"/>
</dbReference>
<dbReference type="Gene3D" id="3.40.50.2300">
    <property type="match status" value="1"/>
</dbReference>
<name>A0A7C4FFY4_9CREN</name>
<dbReference type="InterPro" id="IPR036397">
    <property type="entry name" value="RNaseH_sf"/>
</dbReference>
<sequence length="480" mass="55006">MSGISLENMLLLPSRNLDISRLVFGGEVPAISPYYGLIMYGPYELPPKPPRSIILLYPNNNEFKDVATKIIGALKDGYKGYFPGGFTNIFQLDIDLERIDVDFTKYDMLNPKATTEAFYNRFLEVCKDVNSCFPVIMMNRVPRGLYESLYTGVKYRFTIEGIPSQVVTYEVFSDENRFKWSTFPLALQIFVKMGGTPFLLYDRLNIPEDEVAIIIGVGLSRVRLQDKESRYIGFALAFEANGRWRLIKWNQQPYRKEMLPQMLRTLIHNVVYDVLDKYVVKKPRKIHVIVHYSGKNVSVAEENALRDACQRIGQVLNIDVIPYLVKIQESMYRLYNEDSPCIDSDGQPTYLVRVGTVISLKEDLYLLQTTGCVLVQTSKGQIIFRPNAQGAPSPIIVSIKRLQEVRYELNDIELVKSVLYMARMNYASINNPVSRLPISVKYSKLLAYMTAKLAYKLNQVGGDNINSLIPDRLKQVLWFI</sequence>
<dbReference type="SMART" id="SM00950">
    <property type="entry name" value="Piwi"/>
    <property type="match status" value="1"/>
</dbReference>
<feature type="domain" description="Piwi" evidence="1">
    <location>
        <begin position="132"/>
        <end position="455"/>
    </location>
</feature>
<evidence type="ECO:0000313" key="2">
    <source>
        <dbReference type="EMBL" id="HGI86867.1"/>
    </source>
</evidence>
<dbReference type="SUPFAM" id="SSF53098">
    <property type="entry name" value="Ribonuclease H-like"/>
    <property type="match status" value="1"/>
</dbReference>
<dbReference type="Pfam" id="PF02171">
    <property type="entry name" value="Piwi"/>
    <property type="match status" value="1"/>
</dbReference>
<dbReference type="AlphaFoldDB" id="A0A7C4FFY4"/>
<proteinExistence type="predicted"/>